<feature type="binding site" evidence="4">
    <location>
        <begin position="183"/>
        <end position="184"/>
    </location>
    <ligand>
        <name>D-glyceraldehyde 3-phosphate</name>
        <dbReference type="ChEBI" id="CHEBI:59776"/>
    </ligand>
</feature>
<organism evidence="9 10">
    <name type="scientific">Candidatus Komeilibacteria bacterium RIFCSPLOWO2_02_FULL_48_11</name>
    <dbReference type="NCBI Taxonomy" id="1798553"/>
    <lineage>
        <taxon>Bacteria</taxon>
        <taxon>Candidatus Komeiliibacteriota</taxon>
    </lineage>
</organism>
<reference evidence="9 10" key="1">
    <citation type="journal article" date="2016" name="Nat. Commun.">
        <title>Thousands of microbial genomes shed light on interconnected biogeochemical processes in an aquifer system.</title>
        <authorList>
            <person name="Anantharaman K."/>
            <person name="Brown C.T."/>
            <person name="Hug L.A."/>
            <person name="Sharon I."/>
            <person name="Castelle C.J."/>
            <person name="Probst A.J."/>
            <person name="Thomas B.C."/>
            <person name="Singh A."/>
            <person name="Wilkins M.J."/>
            <person name="Karaoz U."/>
            <person name="Brodie E.L."/>
            <person name="Williams K.H."/>
            <person name="Hubbard S.S."/>
            <person name="Banfield J.F."/>
        </authorList>
    </citation>
    <scope>NUCLEOTIDE SEQUENCE [LARGE SCALE GENOMIC DNA]</scope>
</reference>
<feature type="binding site" evidence="5">
    <location>
        <position position="289"/>
    </location>
    <ligand>
        <name>NAD(+)</name>
        <dbReference type="ChEBI" id="CHEBI:57540"/>
    </ligand>
</feature>
<dbReference type="GO" id="GO:0051287">
    <property type="term" value="F:NAD binding"/>
    <property type="evidence" value="ECO:0007669"/>
    <property type="project" value="InterPro"/>
</dbReference>
<dbReference type="CDD" id="cd18126">
    <property type="entry name" value="GAPDH_I_C"/>
    <property type="match status" value="1"/>
</dbReference>
<dbReference type="GO" id="GO:0016620">
    <property type="term" value="F:oxidoreductase activity, acting on the aldehyde or oxo group of donors, NAD or NADP as acceptor"/>
    <property type="evidence" value="ECO:0007669"/>
    <property type="project" value="InterPro"/>
</dbReference>
<name>A0A1G2BT11_9BACT</name>
<evidence type="ECO:0000256" key="1">
    <source>
        <dbReference type="ARBA" id="ARBA00007406"/>
    </source>
</evidence>
<dbReference type="SMART" id="SM00846">
    <property type="entry name" value="Gp_dh_N"/>
    <property type="match status" value="1"/>
</dbReference>
<dbReference type="InterPro" id="IPR020828">
    <property type="entry name" value="GlycerAld_3-P_DH_NAD(P)-bd"/>
</dbReference>
<dbReference type="InterPro" id="IPR020831">
    <property type="entry name" value="GlycerAld/Erythrose_P_DH"/>
</dbReference>
<dbReference type="Pfam" id="PF02800">
    <property type="entry name" value="Gp_dh_C"/>
    <property type="match status" value="1"/>
</dbReference>
<evidence type="ECO:0000313" key="10">
    <source>
        <dbReference type="Proteomes" id="UP000178109"/>
    </source>
</evidence>
<evidence type="ECO:0000256" key="2">
    <source>
        <dbReference type="ARBA" id="ARBA00023002"/>
    </source>
</evidence>
<evidence type="ECO:0000256" key="6">
    <source>
        <dbReference type="PIRSR" id="PIRSR000149-4"/>
    </source>
</evidence>
<proteinExistence type="inferred from homology"/>
<dbReference type="SUPFAM" id="SSF55347">
    <property type="entry name" value="Glyceraldehyde-3-phosphate dehydrogenase-like, C-terminal domain"/>
    <property type="match status" value="1"/>
</dbReference>
<dbReference type="Proteomes" id="UP000178109">
    <property type="component" value="Unassembled WGS sequence"/>
</dbReference>
<feature type="binding site" evidence="5">
    <location>
        <position position="94"/>
    </location>
    <ligand>
        <name>NAD(+)</name>
        <dbReference type="ChEBI" id="CHEBI:57540"/>
    </ligand>
</feature>
<dbReference type="PIRSF" id="PIRSF000149">
    <property type="entry name" value="GAP_DH"/>
    <property type="match status" value="1"/>
</dbReference>
<dbReference type="InterPro" id="IPR020829">
    <property type="entry name" value="GlycerAld_3-P_DH_cat"/>
</dbReference>
<comment type="similarity">
    <text evidence="1 7">Belongs to the glyceraldehyde-3-phosphate dehydrogenase family.</text>
</comment>
<feature type="binding site" evidence="4">
    <location>
        <position position="206"/>
    </location>
    <ligand>
        <name>D-glyceraldehyde 3-phosphate</name>
        <dbReference type="ChEBI" id="CHEBI:59776"/>
    </ligand>
</feature>
<dbReference type="Gene3D" id="3.40.50.720">
    <property type="entry name" value="NAD(P)-binding Rossmann-like Domain"/>
    <property type="match status" value="1"/>
</dbReference>
<dbReference type="Pfam" id="PF00044">
    <property type="entry name" value="Gp_dh_N"/>
    <property type="match status" value="1"/>
</dbReference>
<comment type="caution">
    <text evidence="9">The sequence shown here is derived from an EMBL/GenBank/DDBJ whole genome shotgun (WGS) entry which is preliminary data.</text>
</comment>
<feature type="site" description="Activates thiol group during catalysis" evidence="6">
    <location>
        <position position="152"/>
    </location>
</feature>
<dbReference type="EMBL" id="MHKO01000039">
    <property type="protein sequence ID" value="OGY91729.1"/>
    <property type="molecule type" value="Genomic_DNA"/>
</dbReference>
<dbReference type="FunFam" id="3.30.360.10:FF:000002">
    <property type="entry name" value="Glyceraldehyde-3-phosphate dehydrogenase"/>
    <property type="match status" value="1"/>
</dbReference>
<dbReference type="PRINTS" id="PR00078">
    <property type="entry name" value="G3PDHDRGNASE"/>
</dbReference>
<evidence type="ECO:0000313" key="9">
    <source>
        <dbReference type="EMBL" id="OGY91729.1"/>
    </source>
</evidence>
<keyword evidence="5" id="KW-0520">NAD</keyword>
<sequence length="304" mass="32531">DPKTLAHLLQYDTVYGKFGKKVTGSGTKPINNPNCVGSLQVDKKLFPVLAQKEPEKLPWRDLGVDVVIESTGFFTKGQDAAKHIKAGAKRVIISAPAKDDTTPTYVLGVNTKGGIKEEVISNSSCTTNSVAPVAAIIHAAFGIEKAMLTTIHSYTADQNLVDGPHKDLRRARAAAYNIVPTTTGAAQATTKTIPELKGKFDGLALRVPTICGSLTDLTMLLKKDATVEAVNNAFRQAAKSPLWRGILEVTDEPLVSSDIIGNTHSTIVDLSLTQVVAGNLVKVLAWYDNEAGYAQRLIDLARSV</sequence>
<evidence type="ECO:0000256" key="5">
    <source>
        <dbReference type="PIRSR" id="PIRSR000149-3"/>
    </source>
</evidence>
<dbReference type="Gene3D" id="3.30.360.10">
    <property type="entry name" value="Dihydrodipicolinate Reductase, domain 2"/>
    <property type="match status" value="1"/>
</dbReference>
<accession>A0A1G2BT11</accession>
<dbReference type="STRING" id="1798553.A3H70_02105"/>
<dbReference type="SUPFAM" id="SSF51735">
    <property type="entry name" value="NAD(P)-binding Rossmann-fold domains"/>
    <property type="match status" value="1"/>
</dbReference>
<protein>
    <submittedName>
        <fullName evidence="9">Type I glyceraldehyde-3-phosphate dehydrogenase</fullName>
    </submittedName>
</protein>
<evidence type="ECO:0000256" key="7">
    <source>
        <dbReference type="RuleBase" id="RU000397"/>
    </source>
</evidence>
<feature type="active site" description="Nucleophile" evidence="3">
    <location>
        <position position="125"/>
    </location>
</feature>
<keyword evidence="2" id="KW-0560">Oxidoreductase</keyword>
<feature type="non-terminal residue" evidence="9">
    <location>
        <position position="1"/>
    </location>
</feature>
<dbReference type="AlphaFoldDB" id="A0A1G2BT11"/>
<evidence type="ECO:0000256" key="4">
    <source>
        <dbReference type="PIRSR" id="PIRSR000149-2"/>
    </source>
</evidence>
<gene>
    <name evidence="9" type="ORF">A3H70_02105</name>
</gene>
<evidence type="ECO:0000259" key="8">
    <source>
        <dbReference type="SMART" id="SM00846"/>
    </source>
</evidence>
<dbReference type="InterPro" id="IPR036291">
    <property type="entry name" value="NAD(P)-bd_dom_sf"/>
</dbReference>
<keyword evidence="5" id="KW-0547">Nucleotide-binding</keyword>
<evidence type="ECO:0000256" key="3">
    <source>
        <dbReference type="PIRSR" id="PIRSR000149-1"/>
    </source>
</evidence>
<feature type="binding site" evidence="4">
    <location>
        <position position="155"/>
    </location>
    <ligand>
        <name>D-glyceraldehyde 3-phosphate</name>
        <dbReference type="ChEBI" id="CHEBI:59776"/>
    </ligand>
</feature>
<dbReference type="PANTHER" id="PTHR43148">
    <property type="entry name" value="GLYCERALDEHYDE-3-PHOSPHATE DEHYDROGENASE 2"/>
    <property type="match status" value="1"/>
</dbReference>
<feature type="domain" description="Glyceraldehyde 3-phosphate dehydrogenase NAD(P) binding" evidence="8">
    <location>
        <begin position="1"/>
        <end position="125"/>
    </location>
</feature>
<feature type="binding site" evidence="4">
    <location>
        <begin position="124"/>
        <end position="126"/>
    </location>
    <ligand>
        <name>D-glyceraldehyde 3-phosphate</name>
        <dbReference type="ChEBI" id="CHEBI:59776"/>
    </ligand>
</feature>